<dbReference type="GO" id="GO:0003676">
    <property type="term" value="F:nucleic acid binding"/>
    <property type="evidence" value="ECO:0007669"/>
    <property type="project" value="InterPro"/>
</dbReference>
<dbReference type="Proteomes" id="UP000054495">
    <property type="component" value="Unassembled WGS sequence"/>
</dbReference>
<organism evidence="1 2">
    <name type="scientific">Ancylostoma ceylanicum</name>
    <dbReference type="NCBI Taxonomy" id="53326"/>
    <lineage>
        <taxon>Eukaryota</taxon>
        <taxon>Metazoa</taxon>
        <taxon>Ecdysozoa</taxon>
        <taxon>Nematoda</taxon>
        <taxon>Chromadorea</taxon>
        <taxon>Rhabditida</taxon>
        <taxon>Rhabditina</taxon>
        <taxon>Rhabditomorpha</taxon>
        <taxon>Strongyloidea</taxon>
        <taxon>Ancylostomatidae</taxon>
        <taxon>Ancylostomatinae</taxon>
        <taxon>Ancylostoma</taxon>
    </lineage>
</organism>
<dbReference type="PANTHER" id="PTHR33939:SF1">
    <property type="entry name" value="DUF4371 DOMAIN-CONTAINING PROTEIN"/>
    <property type="match status" value="1"/>
</dbReference>
<evidence type="ECO:0008006" key="3">
    <source>
        <dbReference type="Google" id="ProtNLM"/>
    </source>
</evidence>
<dbReference type="Gene3D" id="3.30.420.10">
    <property type="entry name" value="Ribonuclease H-like superfamily/Ribonuclease H"/>
    <property type="match status" value="1"/>
</dbReference>
<evidence type="ECO:0000313" key="1">
    <source>
        <dbReference type="EMBL" id="EPB67707.1"/>
    </source>
</evidence>
<gene>
    <name evidence="1" type="ORF">ANCCEY_13205</name>
</gene>
<proteinExistence type="predicted"/>
<accession>A0A0D6LJA5</accession>
<sequence length="191" mass="22063">MDNAPYHSRLLEKLQHFLSSRGGVSAMRRYAVENICADFGVAVIRLPPFHCFFNPIEMCWSQMKAHLFKLGKPCDALQMVAFSFMSHFPLHEYYGNTSRGMLAKRGHWTGWVACPRRYAGSGSTTLERKMRQDSKLPQTSTTTLVTFGTVGAQMSLHPMGTYLRRATWRWTLQNKRKRYIIQQLRIKIVTL</sequence>
<dbReference type="AlphaFoldDB" id="A0A0D6LJA5"/>
<keyword evidence="2" id="KW-1185">Reference proteome</keyword>
<reference evidence="1 2" key="1">
    <citation type="submission" date="2013-05" db="EMBL/GenBank/DDBJ databases">
        <title>Draft genome of the parasitic nematode Anyclostoma ceylanicum.</title>
        <authorList>
            <person name="Mitreva M."/>
        </authorList>
    </citation>
    <scope>NUCLEOTIDE SEQUENCE [LARGE SCALE GENOMIC DNA]</scope>
</reference>
<name>A0A0D6LJA5_9BILA</name>
<evidence type="ECO:0000313" key="2">
    <source>
        <dbReference type="Proteomes" id="UP000054495"/>
    </source>
</evidence>
<dbReference type="EMBL" id="KE125598">
    <property type="protein sequence ID" value="EPB67707.1"/>
    <property type="molecule type" value="Genomic_DNA"/>
</dbReference>
<protein>
    <recommendedName>
        <fullName evidence="3">Tc1-like transposase DDE domain-containing protein</fullName>
    </recommendedName>
</protein>
<dbReference type="PANTHER" id="PTHR33939">
    <property type="entry name" value="PROTEIN CBG22215"/>
    <property type="match status" value="1"/>
</dbReference>
<dbReference type="InterPro" id="IPR036397">
    <property type="entry name" value="RNaseH_sf"/>
</dbReference>